<dbReference type="GO" id="GO:0008855">
    <property type="term" value="F:exodeoxyribonuclease VII activity"/>
    <property type="evidence" value="ECO:0007669"/>
    <property type="project" value="UniProtKB-UniRule"/>
</dbReference>
<evidence type="ECO:0000256" key="4">
    <source>
        <dbReference type="ARBA" id="ARBA00022801"/>
    </source>
</evidence>
<dbReference type="Proteomes" id="UP000270530">
    <property type="component" value="Chromosome"/>
</dbReference>
<dbReference type="EC" id="3.1.11.6" evidence="6"/>
<dbReference type="KEGG" id="rbd:ALSL_1290"/>
<comment type="subcellular location">
    <subcellularLocation>
        <location evidence="6">Cytoplasm</location>
    </subcellularLocation>
</comment>
<reference evidence="8" key="1">
    <citation type="submission" date="2018-04" db="EMBL/GenBank/DDBJ databases">
        <authorList>
            <person name="Watanabe M."/>
            <person name="Kojima H."/>
        </authorList>
    </citation>
    <scope>NUCLEOTIDE SEQUENCE [LARGE SCALE GENOMIC DNA]</scope>
    <source>
        <strain evidence="8">Dysh456</strain>
    </source>
</reference>
<dbReference type="NCBIfam" id="NF002140">
    <property type="entry name" value="PRK00977.1-4"/>
    <property type="match status" value="1"/>
</dbReference>
<dbReference type="GO" id="GO:0009318">
    <property type="term" value="C:exodeoxyribonuclease VII complex"/>
    <property type="evidence" value="ECO:0007669"/>
    <property type="project" value="UniProtKB-UniRule"/>
</dbReference>
<gene>
    <name evidence="6" type="primary">xseB</name>
    <name evidence="7" type="ORF">ALSL_1290</name>
</gene>
<sequence length="84" mass="9218">MAAPVPPAETASVADFERALDELEALVIRMETGELSLEASLAAFERGIGLYRQCQQALDRAELRVRLLLDPDAPEHAEPFEPEA</sequence>
<keyword evidence="2 6" id="KW-0963">Cytoplasm</keyword>
<evidence type="ECO:0000256" key="3">
    <source>
        <dbReference type="ARBA" id="ARBA00022722"/>
    </source>
</evidence>
<dbReference type="Gene3D" id="1.10.287.1040">
    <property type="entry name" value="Exonuclease VII, small subunit"/>
    <property type="match status" value="1"/>
</dbReference>
<dbReference type="GO" id="GO:0005829">
    <property type="term" value="C:cytosol"/>
    <property type="evidence" value="ECO:0007669"/>
    <property type="project" value="TreeGrafter"/>
</dbReference>
<evidence type="ECO:0000256" key="2">
    <source>
        <dbReference type="ARBA" id="ARBA00022490"/>
    </source>
</evidence>
<dbReference type="AlphaFoldDB" id="A0A2Z6E5Z0"/>
<dbReference type="PIRSF" id="PIRSF006488">
    <property type="entry name" value="Exonuc_VII_S"/>
    <property type="match status" value="1"/>
</dbReference>
<evidence type="ECO:0000256" key="6">
    <source>
        <dbReference type="HAMAP-Rule" id="MF_00337"/>
    </source>
</evidence>
<dbReference type="HAMAP" id="MF_00337">
    <property type="entry name" value="Exonuc_7_S"/>
    <property type="match status" value="1"/>
</dbReference>
<dbReference type="GO" id="GO:0006308">
    <property type="term" value="P:DNA catabolic process"/>
    <property type="evidence" value="ECO:0007669"/>
    <property type="project" value="UniProtKB-UniRule"/>
</dbReference>
<evidence type="ECO:0000313" key="8">
    <source>
        <dbReference type="Proteomes" id="UP000270530"/>
    </source>
</evidence>
<dbReference type="NCBIfam" id="TIGR01280">
    <property type="entry name" value="xseB"/>
    <property type="match status" value="1"/>
</dbReference>
<comment type="subunit">
    <text evidence="6">Heterooligomer composed of large and small subunits.</text>
</comment>
<dbReference type="OrthoDB" id="9801128at2"/>
<comment type="similarity">
    <text evidence="1 6">Belongs to the XseB family.</text>
</comment>
<dbReference type="RefSeq" id="WP_126537525.1">
    <property type="nucleotide sequence ID" value="NZ_AP018560.1"/>
</dbReference>
<comment type="catalytic activity">
    <reaction evidence="6">
        <text>Exonucleolytic cleavage in either 5'- to 3'- or 3'- to 5'-direction to yield nucleoside 5'-phosphates.</text>
        <dbReference type="EC" id="3.1.11.6"/>
    </reaction>
</comment>
<evidence type="ECO:0000313" key="7">
    <source>
        <dbReference type="EMBL" id="BBD79948.1"/>
    </source>
</evidence>
<dbReference type="InterPro" id="IPR037004">
    <property type="entry name" value="Exonuc_VII_ssu_sf"/>
</dbReference>
<keyword evidence="4 6" id="KW-0378">Hydrolase</keyword>
<reference evidence="8" key="2">
    <citation type="submission" date="2018-06" db="EMBL/GenBank/DDBJ databases">
        <title>Genome sequence of Rhodanobacteraceae bacterium strain Dysh456.</title>
        <authorList>
            <person name="Fukui M."/>
        </authorList>
    </citation>
    <scope>NUCLEOTIDE SEQUENCE [LARGE SCALE GENOMIC DNA]</scope>
    <source>
        <strain evidence="8">Dysh456</strain>
    </source>
</reference>
<accession>A0A2Z6E5Z0</accession>
<keyword evidence="3 6" id="KW-0540">Nuclease</keyword>
<keyword evidence="5 6" id="KW-0269">Exonuclease</keyword>
<name>A0A2Z6E5Z0_9GAMM</name>
<evidence type="ECO:0000256" key="5">
    <source>
        <dbReference type="ARBA" id="ARBA00022839"/>
    </source>
</evidence>
<dbReference type="SUPFAM" id="SSF116842">
    <property type="entry name" value="XseB-like"/>
    <property type="match status" value="1"/>
</dbReference>
<comment type="function">
    <text evidence="6">Bidirectionally degrades single-stranded DNA into large acid-insoluble oligonucleotides, which are then degraded further into small acid-soluble oligonucleotides.</text>
</comment>
<dbReference type="InterPro" id="IPR003761">
    <property type="entry name" value="Exonuc_VII_S"/>
</dbReference>
<dbReference type="PANTHER" id="PTHR34137:SF1">
    <property type="entry name" value="EXODEOXYRIBONUCLEASE 7 SMALL SUBUNIT"/>
    <property type="match status" value="1"/>
</dbReference>
<dbReference type="PANTHER" id="PTHR34137">
    <property type="entry name" value="EXODEOXYRIBONUCLEASE 7 SMALL SUBUNIT"/>
    <property type="match status" value="1"/>
</dbReference>
<proteinExistence type="inferred from homology"/>
<protein>
    <recommendedName>
        <fullName evidence="6">Exodeoxyribonuclease 7 small subunit</fullName>
        <ecNumber evidence="6">3.1.11.6</ecNumber>
    </recommendedName>
    <alternativeName>
        <fullName evidence="6">Exodeoxyribonuclease VII small subunit</fullName>
        <shortName evidence="6">Exonuclease VII small subunit</shortName>
    </alternativeName>
</protein>
<evidence type="ECO:0000256" key="1">
    <source>
        <dbReference type="ARBA" id="ARBA00009998"/>
    </source>
</evidence>
<organism evidence="7 8">
    <name type="scientific">Aerosticca soli</name>
    <dbReference type="NCBI Taxonomy" id="2010829"/>
    <lineage>
        <taxon>Bacteria</taxon>
        <taxon>Pseudomonadati</taxon>
        <taxon>Pseudomonadota</taxon>
        <taxon>Gammaproteobacteria</taxon>
        <taxon>Lysobacterales</taxon>
        <taxon>Rhodanobacteraceae</taxon>
        <taxon>Aerosticca</taxon>
    </lineage>
</organism>
<dbReference type="EMBL" id="AP018560">
    <property type="protein sequence ID" value="BBD79948.1"/>
    <property type="molecule type" value="Genomic_DNA"/>
</dbReference>
<dbReference type="Pfam" id="PF02609">
    <property type="entry name" value="Exonuc_VII_S"/>
    <property type="match status" value="1"/>
</dbReference>
<keyword evidence="8" id="KW-1185">Reference proteome</keyword>